<dbReference type="Pfam" id="PF01464">
    <property type="entry name" value="SLT"/>
    <property type="match status" value="1"/>
</dbReference>
<dbReference type="InterPro" id="IPR007730">
    <property type="entry name" value="SPOR-like_dom"/>
</dbReference>
<protein>
    <submittedName>
        <fullName evidence="7">Soluble lytic murein transglycosylase</fullName>
        <ecNumber evidence="7">4.2.2.-</ecNumber>
    </submittedName>
</protein>
<dbReference type="GO" id="GO:0042834">
    <property type="term" value="F:peptidoglycan binding"/>
    <property type="evidence" value="ECO:0007669"/>
    <property type="project" value="InterPro"/>
</dbReference>
<dbReference type="Pfam" id="PF05036">
    <property type="entry name" value="SPOR"/>
    <property type="match status" value="1"/>
</dbReference>
<dbReference type="InterPro" id="IPR023346">
    <property type="entry name" value="Lysozyme-like_dom_sf"/>
</dbReference>
<comment type="similarity">
    <text evidence="2">Belongs to the virb1 family.</text>
</comment>
<evidence type="ECO:0000313" key="7">
    <source>
        <dbReference type="EMBL" id="SUE40112.1"/>
    </source>
</evidence>
<evidence type="ECO:0000313" key="8">
    <source>
        <dbReference type="Proteomes" id="UP000254919"/>
    </source>
</evidence>
<feature type="compositionally biased region" description="Polar residues" evidence="3">
    <location>
        <begin position="367"/>
        <end position="380"/>
    </location>
</feature>
<evidence type="ECO:0000259" key="5">
    <source>
        <dbReference type="Pfam" id="PF01464"/>
    </source>
</evidence>
<organism evidence="7 8">
    <name type="scientific">Roseomonas mucosa</name>
    <dbReference type="NCBI Taxonomy" id="207340"/>
    <lineage>
        <taxon>Bacteria</taxon>
        <taxon>Pseudomonadati</taxon>
        <taxon>Pseudomonadota</taxon>
        <taxon>Alphaproteobacteria</taxon>
        <taxon>Acetobacterales</taxon>
        <taxon>Roseomonadaceae</taxon>
        <taxon>Roseomonas</taxon>
    </lineage>
</organism>
<dbReference type="Gene3D" id="1.10.530.10">
    <property type="match status" value="1"/>
</dbReference>
<evidence type="ECO:0000256" key="3">
    <source>
        <dbReference type="SAM" id="MobiDB-lite"/>
    </source>
</evidence>
<dbReference type="GO" id="GO:0016829">
    <property type="term" value="F:lyase activity"/>
    <property type="evidence" value="ECO:0007669"/>
    <property type="project" value="UniProtKB-KW"/>
</dbReference>
<evidence type="ECO:0000259" key="6">
    <source>
        <dbReference type="Pfam" id="PF05036"/>
    </source>
</evidence>
<feature type="signal peptide" evidence="4">
    <location>
        <begin position="1"/>
        <end position="22"/>
    </location>
</feature>
<comment type="similarity">
    <text evidence="1">Belongs to the transglycosylase Slt family.</text>
</comment>
<feature type="domain" description="Transglycosylase SLT" evidence="5">
    <location>
        <begin position="80"/>
        <end position="186"/>
    </location>
</feature>
<proteinExistence type="inferred from homology"/>
<feature type="chain" id="PRO_5016772660" evidence="4">
    <location>
        <begin position="23"/>
        <end position="494"/>
    </location>
</feature>
<dbReference type="EMBL" id="UGVN01000001">
    <property type="protein sequence ID" value="SUE40112.1"/>
    <property type="molecule type" value="Genomic_DNA"/>
</dbReference>
<reference evidence="7 8" key="1">
    <citation type="submission" date="2018-06" db="EMBL/GenBank/DDBJ databases">
        <authorList>
            <consortium name="Pathogen Informatics"/>
            <person name="Doyle S."/>
        </authorList>
    </citation>
    <scope>NUCLEOTIDE SEQUENCE [LARGE SCALE GENOMIC DNA]</scope>
    <source>
        <strain evidence="7 8">NCTC13291</strain>
    </source>
</reference>
<dbReference type="PROSITE" id="PS51257">
    <property type="entry name" value="PROKAR_LIPOPROTEIN"/>
    <property type="match status" value="1"/>
</dbReference>
<evidence type="ECO:0000256" key="4">
    <source>
        <dbReference type="SAM" id="SignalP"/>
    </source>
</evidence>
<evidence type="ECO:0000256" key="1">
    <source>
        <dbReference type="ARBA" id="ARBA00007734"/>
    </source>
</evidence>
<feature type="compositionally biased region" description="Low complexity" evidence="3">
    <location>
        <begin position="381"/>
        <end position="395"/>
    </location>
</feature>
<dbReference type="EC" id="4.2.2.-" evidence="7"/>
<dbReference type="CDD" id="cd00254">
    <property type="entry name" value="LT-like"/>
    <property type="match status" value="1"/>
</dbReference>
<dbReference type="AlphaFoldDB" id="A0A379N118"/>
<feature type="region of interest" description="Disordered" evidence="3">
    <location>
        <begin position="361"/>
        <end position="395"/>
    </location>
</feature>
<dbReference type="InterPro" id="IPR008258">
    <property type="entry name" value="Transglycosylase_SLT_dom_1"/>
</dbReference>
<dbReference type="RefSeq" id="WP_081798700.1">
    <property type="nucleotide sequence ID" value="NZ_AP031462.1"/>
</dbReference>
<dbReference type="GeneID" id="99632737"/>
<feature type="domain" description="SPOR" evidence="6">
    <location>
        <begin position="413"/>
        <end position="490"/>
    </location>
</feature>
<keyword evidence="7" id="KW-0456">Lyase</keyword>
<accession>A0A379N118</accession>
<dbReference type="PANTHER" id="PTHR37423:SF2">
    <property type="entry name" value="MEMBRANE-BOUND LYTIC MUREIN TRANSGLYCOSYLASE C"/>
    <property type="match status" value="1"/>
</dbReference>
<name>A0A379N118_9PROT</name>
<dbReference type="PANTHER" id="PTHR37423">
    <property type="entry name" value="SOLUBLE LYTIC MUREIN TRANSGLYCOSYLASE-RELATED"/>
    <property type="match status" value="1"/>
</dbReference>
<gene>
    <name evidence="7" type="primary">slt_4</name>
    <name evidence="7" type="ORF">NCTC13291_01687</name>
</gene>
<dbReference type="SUPFAM" id="SSF53955">
    <property type="entry name" value="Lysozyme-like"/>
    <property type="match status" value="1"/>
</dbReference>
<sequence length="494" mass="50310">MARRALSLLPLLLLLSACGPPAYTSRFVWDGRRGYDGNGDYGYDTAAAGASRAEASSYLSHAARSYRAPGPEGDPWGPHVREAASRFAIPERWIREVMRQESAGNPTATSRVGAMGLMQVMPATYDILRSRYGLGSDPYEPRSNIMAGAAYIREMSDQFGAPAFLAAYNAGPQRLSDYLAGNSELPGETINYLARIAPRLGTEVAMTGPLAGFATGSGTAYAYNDPANRAYDGGGLVTASAPTGSYTGMGGASQAGRAPAGTRLASARRPATGAYATPGYASAPPGPAAEDPANRAYEGGGLVTGGGAYAYDDPANRAFDGGGLVTASTPTGNRTGEEGSSPVIPAAYAVRESAYASPPPALYPNVPTESRGSLPSWTGTAQAAEAPPVQRPAAAPPGTLALPARYGGGMGGGGGWGIQVGAFPDPAISRAALSVARSRTGGLLASARDSITPVSHNGTLYRARLTGLSADGAGSACQRLQGSGMPCFTVPPGS</sequence>
<keyword evidence="4" id="KW-0732">Signal</keyword>
<evidence type="ECO:0000256" key="2">
    <source>
        <dbReference type="ARBA" id="ARBA00009387"/>
    </source>
</evidence>
<dbReference type="Proteomes" id="UP000254919">
    <property type="component" value="Unassembled WGS sequence"/>
</dbReference>